<sequence>MFVVRLSFVLFLFHFHGKSLFMPNDIKAVLTFFMSFG</sequence>
<accession>D1VWH3</accession>
<organism evidence="1 2">
    <name type="scientific">Hoylesella timonensis CRIS 5C-B1</name>
    <dbReference type="NCBI Taxonomy" id="679189"/>
    <lineage>
        <taxon>Bacteria</taxon>
        <taxon>Pseudomonadati</taxon>
        <taxon>Bacteroidota</taxon>
        <taxon>Bacteroidia</taxon>
        <taxon>Bacteroidales</taxon>
        <taxon>Prevotellaceae</taxon>
        <taxon>Hoylesella</taxon>
    </lineage>
</organism>
<comment type="caution">
    <text evidence="1">The sequence shown here is derived from an EMBL/GenBank/DDBJ whole genome shotgun (WGS) entry which is preliminary data.</text>
</comment>
<evidence type="ECO:0000313" key="2">
    <source>
        <dbReference type="Proteomes" id="UP000004001"/>
    </source>
</evidence>
<dbReference type="EMBL" id="ADEF01000004">
    <property type="protein sequence ID" value="EFA98628.1"/>
    <property type="molecule type" value="Genomic_DNA"/>
</dbReference>
<reference evidence="1 2" key="1">
    <citation type="submission" date="2009-12" db="EMBL/GenBank/DDBJ databases">
        <title>Genome Sequence of Prevotella timonensis CRIS 5C-B1.</title>
        <authorList>
            <person name="Durkin A.S."/>
            <person name="Madupu R."/>
            <person name="Torralba M."/>
            <person name="Methe B."/>
            <person name="Sutton G."/>
            <person name="Strausberg R.L."/>
            <person name="Nelson K.E."/>
        </authorList>
    </citation>
    <scope>NUCLEOTIDE SEQUENCE [LARGE SCALE GENOMIC DNA]</scope>
    <source>
        <strain evidence="1 2">CRIS 5C-B1</strain>
    </source>
</reference>
<protein>
    <submittedName>
        <fullName evidence="1">Uncharacterized protein</fullName>
    </submittedName>
</protein>
<keyword evidence="2" id="KW-1185">Reference proteome</keyword>
<proteinExistence type="predicted"/>
<evidence type="ECO:0000313" key="1">
    <source>
        <dbReference type="EMBL" id="EFA98628.1"/>
    </source>
</evidence>
<gene>
    <name evidence="1" type="ORF">HMPREF9019_0818</name>
</gene>
<dbReference type="AlphaFoldDB" id="D1VWH3"/>
<name>D1VWH3_9BACT</name>
<dbReference type="Proteomes" id="UP000004001">
    <property type="component" value="Unassembled WGS sequence"/>
</dbReference>